<keyword evidence="4" id="KW-1185">Reference proteome</keyword>
<evidence type="ECO:0000259" key="2">
    <source>
        <dbReference type="Pfam" id="PF01266"/>
    </source>
</evidence>
<organism evidence="3 4">
    <name type="scientific">Vreelandella rituensis</name>
    <dbReference type="NCBI Taxonomy" id="2282306"/>
    <lineage>
        <taxon>Bacteria</taxon>
        <taxon>Pseudomonadati</taxon>
        <taxon>Pseudomonadota</taxon>
        <taxon>Gammaproteobacteria</taxon>
        <taxon>Oceanospirillales</taxon>
        <taxon>Halomonadaceae</taxon>
        <taxon>Vreelandella</taxon>
    </lineage>
</organism>
<gene>
    <name evidence="3" type="ORF">DU506_08260</name>
</gene>
<keyword evidence="1" id="KW-0560">Oxidoreductase</keyword>
<dbReference type="PANTHER" id="PTHR13847">
    <property type="entry name" value="SARCOSINE DEHYDROGENASE-RELATED"/>
    <property type="match status" value="1"/>
</dbReference>
<evidence type="ECO:0000313" key="3">
    <source>
        <dbReference type="EMBL" id="RCV92389.1"/>
    </source>
</evidence>
<dbReference type="OrthoDB" id="6949587at2"/>
<comment type="caution">
    <text evidence="3">The sequence shown here is derived from an EMBL/GenBank/DDBJ whole genome shotgun (WGS) entry which is preliminary data.</text>
</comment>
<dbReference type="PANTHER" id="PTHR13847:SF287">
    <property type="entry name" value="FAD-DEPENDENT OXIDOREDUCTASE DOMAIN-CONTAINING PROTEIN 1"/>
    <property type="match status" value="1"/>
</dbReference>
<dbReference type="InterPro" id="IPR036188">
    <property type="entry name" value="FAD/NAD-bd_sf"/>
</dbReference>
<dbReference type="SUPFAM" id="SSF51905">
    <property type="entry name" value="FAD/NAD(P)-binding domain"/>
    <property type="match status" value="1"/>
</dbReference>
<name>A0A368U5H1_9GAMM</name>
<dbReference type="GO" id="GO:0016491">
    <property type="term" value="F:oxidoreductase activity"/>
    <property type="evidence" value="ECO:0007669"/>
    <property type="project" value="UniProtKB-KW"/>
</dbReference>
<evidence type="ECO:0000313" key="4">
    <source>
        <dbReference type="Proteomes" id="UP000253204"/>
    </source>
</evidence>
<dbReference type="SUPFAM" id="SSF54373">
    <property type="entry name" value="FAD-linked reductases, C-terminal domain"/>
    <property type="match status" value="1"/>
</dbReference>
<reference evidence="3 4" key="1">
    <citation type="submission" date="2018-07" db="EMBL/GenBank/DDBJ databases">
        <title>Halomonas rutogse sp. nov., isolated from Lake TangqianCo on Tibetan Plateau.</title>
        <authorList>
            <person name="Lu H."/>
            <person name="Xing P."/>
            <person name="Wu Q."/>
        </authorList>
    </citation>
    <scope>NUCLEOTIDE SEQUENCE [LARGE SCALE GENOMIC DNA]</scope>
    <source>
        <strain evidence="3 4">TQ8S</strain>
    </source>
</reference>
<dbReference type="Gene3D" id="3.50.50.60">
    <property type="entry name" value="FAD/NAD(P)-binding domain"/>
    <property type="match status" value="1"/>
</dbReference>
<dbReference type="AlphaFoldDB" id="A0A368U5H1"/>
<feature type="domain" description="FAD dependent oxidoreductase" evidence="2">
    <location>
        <begin position="13"/>
        <end position="346"/>
    </location>
</feature>
<dbReference type="Gene3D" id="3.30.9.10">
    <property type="entry name" value="D-Amino Acid Oxidase, subunit A, domain 2"/>
    <property type="match status" value="1"/>
</dbReference>
<dbReference type="InterPro" id="IPR006076">
    <property type="entry name" value="FAD-dep_OxRdtase"/>
</dbReference>
<proteinExistence type="predicted"/>
<dbReference type="RefSeq" id="WP_114486468.1">
    <property type="nucleotide sequence ID" value="NZ_CBCSHM010000011.1"/>
</dbReference>
<dbReference type="GO" id="GO:0005737">
    <property type="term" value="C:cytoplasm"/>
    <property type="evidence" value="ECO:0007669"/>
    <property type="project" value="TreeGrafter"/>
</dbReference>
<accession>A0A368U5H1</accession>
<dbReference type="Pfam" id="PF01266">
    <property type="entry name" value="DAO"/>
    <property type="match status" value="1"/>
</dbReference>
<protein>
    <submittedName>
        <fullName evidence="3">FAD-binding oxidoreductase</fullName>
    </submittedName>
</protein>
<sequence length="375" mass="40631">MTETATPGARIADVCLIGGGLVGMAIALGLQRNGFHVAVLDEGDVALRASRGNFGLVWVQGKGDTLPEYADITRLSARLWSTFAASLQDSTGVDIQLQQRGGLYLCLTEQELDARARMLGKMHEAAGGDYPYETLDLKQVREKIPEVGDTVAGATWCPEDGHVNPLLLLRAMTERFKAQGGIIDNTGRVETIDPRPEGFRIRARAGGDWDCARVVLCAGLGNRELAPQVGLSAPLSPNRGQVLVGERVRPFLDYPTGHVRQTGEGTVQIGDSKEDVGFDSGTTTEVMAKIAHRAIRLFPLLRDVKLVRAWGALRVMTPDGYPIYQASTTYPGAYLVTCHSGVTLAAFHEGPLADWIASDRHDPSLEVFHAERFTL</sequence>
<dbReference type="EMBL" id="QPIJ01000014">
    <property type="protein sequence ID" value="RCV92389.1"/>
    <property type="molecule type" value="Genomic_DNA"/>
</dbReference>
<dbReference type="Proteomes" id="UP000253204">
    <property type="component" value="Unassembled WGS sequence"/>
</dbReference>
<evidence type="ECO:0000256" key="1">
    <source>
        <dbReference type="ARBA" id="ARBA00023002"/>
    </source>
</evidence>